<dbReference type="RefSeq" id="WP_108342639.1">
    <property type="nucleotide sequence ID" value="NZ_PYXZ01000001.1"/>
</dbReference>
<reference evidence="3 4" key="1">
    <citation type="submission" date="2018-03" db="EMBL/GenBank/DDBJ databases">
        <authorList>
            <person name="Keele B.F."/>
        </authorList>
    </citation>
    <scope>NUCLEOTIDE SEQUENCE [LARGE SCALE GENOMIC DNA]</scope>
    <source>
        <strain evidence="3 4">IB-3</strain>
    </source>
</reference>
<dbReference type="OrthoDB" id="9806334at2"/>
<dbReference type="InterPro" id="IPR009057">
    <property type="entry name" value="Homeodomain-like_sf"/>
</dbReference>
<dbReference type="Gene3D" id="1.10.10.60">
    <property type="entry name" value="Homeodomain-like"/>
    <property type="match status" value="1"/>
</dbReference>
<dbReference type="PANTHER" id="PTHR30328:SF54">
    <property type="entry name" value="HTH-TYPE TRANSCRIPTIONAL REPRESSOR SCO4008"/>
    <property type="match status" value="1"/>
</dbReference>
<evidence type="ECO:0000259" key="2">
    <source>
        <dbReference type="Pfam" id="PF00440"/>
    </source>
</evidence>
<keyword evidence="4" id="KW-1185">Reference proteome</keyword>
<evidence type="ECO:0000313" key="4">
    <source>
        <dbReference type="Proteomes" id="UP000244867"/>
    </source>
</evidence>
<accession>A0A2R7Z1F6</accession>
<name>A0A2R7Z1F6_9ACTN</name>
<dbReference type="InterPro" id="IPR001647">
    <property type="entry name" value="HTH_TetR"/>
</dbReference>
<sequence>MQVTTRSVASAARRAQILDATIAVIAAEGFASASFKRIADQAALSSTRLISYHFAGKGELMSALVEHVVTGIGDHVGALVMTQATPSGRLAAYIEGVVGFSDTHRNEMSALLQVVMAGAGGATTAEPSDVSHLERILRDGQEAGAMRVFDVSVMATTIQRAVEAVPFQLQSEPGLDCAAYSRELVALFDRATRADA</sequence>
<protein>
    <submittedName>
        <fullName evidence="3">TetR family transcriptional regulator</fullName>
    </submittedName>
</protein>
<dbReference type="Pfam" id="PF00440">
    <property type="entry name" value="TetR_N"/>
    <property type="match status" value="1"/>
</dbReference>
<keyword evidence="1" id="KW-0238">DNA-binding</keyword>
<dbReference type="AlphaFoldDB" id="A0A2R7Z1F6"/>
<feature type="domain" description="HTH tetR-type" evidence="2">
    <location>
        <begin position="17"/>
        <end position="64"/>
    </location>
</feature>
<organism evidence="3 4">
    <name type="scientific">Nocardioides currus</name>
    <dbReference type="NCBI Taxonomy" id="2133958"/>
    <lineage>
        <taxon>Bacteria</taxon>
        <taxon>Bacillati</taxon>
        <taxon>Actinomycetota</taxon>
        <taxon>Actinomycetes</taxon>
        <taxon>Propionibacteriales</taxon>
        <taxon>Nocardioidaceae</taxon>
        <taxon>Nocardioides</taxon>
    </lineage>
</organism>
<dbReference type="InterPro" id="IPR050109">
    <property type="entry name" value="HTH-type_TetR-like_transc_reg"/>
</dbReference>
<dbReference type="PANTHER" id="PTHR30328">
    <property type="entry name" value="TRANSCRIPTIONAL REPRESSOR"/>
    <property type="match status" value="1"/>
</dbReference>
<dbReference type="GO" id="GO:0003677">
    <property type="term" value="F:DNA binding"/>
    <property type="evidence" value="ECO:0007669"/>
    <property type="project" value="UniProtKB-KW"/>
</dbReference>
<dbReference type="GO" id="GO:0006355">
    <property type="term" value="P:regulation of DNA-templated transcription"/>
    <property type="evidence" value="ECO:0007669"/>
    <property type="project" value="UniProtKB-ARBA"/>
</dbReference>
<evidence type="ECO:0000256" key="1">
    <source>
        <dbReference type="ARBA" id="ARBA00023125"/>
    </source>
</evidence>
<dbReference type="Gene3D" id="1.10.357.10">
    <property type="entry name" value="Tetracycline Repressor, domain 2"/>
    <property type="match status" value="1"/>
</dbReference>
<dbReference type="SUPFAM" id="SSF48498">
    <property type="entry name" value="Tetracyclin repressor-like, C-terminal domain"/>
    <property type="match status" value="1"/>
</dbReference>
<dbReference type="SUPFAM" id="SSF46689">
    <property type="entry name" value="Homeodomain-like"/>
    <property type="match status" value="1"/>
</dbReference>
<comment type="caution">
    <text evidence="3">The sequence shown here is derived from an EMBL/GenBank/DDBJ whole genome shotgun (WGS) entry which is preliminary data.</text>
</comment>
<dbReference type="Proteomes" id="UP000244867">
    <property type="component" value="Unassembled WGS sequence"/>
</dbReference>
<evidence type="ECO:0000313" key="3">
    <source>
        <dbReference type="EMBL" id="PUA82452.1"/>
    </source>
</evidence>
<gene>
    <name evidence="3" type="ORF">C7S10_01485</name>
</gene>
<dbReference type="InterPro" id="IPR036271">
    <property type="entry name" value="Tet_transcr_reg_TetR-rel_C_sf"/>
</dbReference>
<dbReference type="EMBL" id="PYXZ01000001">
    <property type="protein sequence ID" value="PUA82452.1"/>
    <property type="molecule type" value="Genomic_DNA"/>
</dbReference>
<proteinExistence type="predicted"/>